<keyword evidence="5" id="KW-1185">Reference proteome</keyword>
<feature type="domain" description="Neprosin PEP catalytic" evidence="3">
    <location>
        <begin position="144"/>
        <end position="365"/>
    </location>
</feature>
<sequence>MRLLLVGLALFFLAVSHEVEGGRRRSVPSKEDLELEREVRRLNKPAVKSIKTTNNDIFDCVDINKQPAFDNPLLQNLTVQLAPSGLPKGLGPKPPPPSGSQAWTLSIPDGGCPPGTVPIERTTTSQLKKMKSFFQTQAKNFLPADDATPGYHVAATRMALGSYLGAQASVSIHQEPATDHQNHRAMVWVSGDTDYIQVGWMVNKGVYGDGKTRFFTMWTADNFDTTGCMNTYCPGFVQVNSKIPLSINFDQVSTVNGTQYDYPITIFQDQSTLDWWLIAGPNITAIGYWPKELFPFLKMVAIHVEWGGYLYKDDATSTTAPQMGSGLFPEQGYGKAAYFKQIQIVQGEGGFVDPPADSVNLFSDRPQCYKQVFTRQYPSKYYGAQGGLSLHSEPAANHQSHRAMITVSGGSPDKLNAIQVGWMVNKDAYGDGATRMFVFWTVDNFVNTGCRDLFCPGYVQVDSSVAPGMTFYNLSTVDGPQFDYYFVILQMNATDENWWLMSLGDETRTIGYWPQALFPDMKESFTNLEWGGYVFNDDPKTTTSPQMGSGHFPEEGYGKAAYFRDIKLMRDPQEGFAIVSTEEVSFFTDNPDCYRVGDKADLPGWSGAYNFYYGGPGGNCNR</sequence>
<feature type="domain" description="Neprosin PEP catalytic" evidence="3">
    <location>
        <begin position="361"/>
        <end position="621"/>
    </location>
</feature>
<evidence type="ECO:0000256" key="1">
    <source>
        <dbReference type="SAM" id="MobiDB-lite"/>
    </source>
</evidence>
<evidence type="ECO:0000256" key="2">
    <source>
        <dbReference type="SAM" id="SignalP"/>
    </source>
</evidence>
<dbReference type="Proteomes" id="UP001227230">
    <property type="component" value="Chromosome 16"/>
</dbReference>
<organism evidence="4 5">
    <name type="scientific">Vitis vinifera</name>
    <name type="common">Grape</name>
    <dbReference type="NCBI Taxonomy" id="29760"/>
    <lineage>
        <taxon>Eukaryota</taxon>
        <taxon>Viridiplantae</taxon>
        <taxon>Streptophyta</taxon>
        <taxon>Embryophyta</taxon>
        <taxon>Tracheophyta</taxon>
        <taxon>Spermatophyta</taxon>
        <taxon>Magnoliopsida</taxon>
        <taxon>eudicotyledons</taxon>
        <taxon>Gunneridae</taxon>
        <taxon>Pentapetalae</taxon>
        <taxon>rosids</taxon>
        <taxon>Vitales</taxon>
        <taxon>Vitaceae</taxon>
        <taxon>Viteae</taxon>
        <taxon>Vitis</taxon>
    </lineage>
</organism>
<evidence type="ECO:0000259" key="3">
    <source>
        <dbReference type="PROSITE" id="PS52045"/>
    </source>
</evidence>
<dbReference type="InterPro" id="IPR025521">
    <property type="entry name" value="Neprosin_propep"/>
</dbReference>
<dbReference type="Pfam" id="PF03080">
    <property type="entry name" value="Neprosin"/>
    <property type="match status" value="2"/>
</dbReference>
<feature type="signal peptide" evidence="2">
    <location>
        <begin position="1"/>
        <end position="21"/>
    </location>
</feature>
<dbReference type="InterPro" id="IPR053168">
    <property type="entry name" value="Glutamic_endopeptidase"/>
</dbReference>
<gene>
    <name evidence="4" type="ORF">VitviT2T_025082</name>
</gene>
<evidence type="ECO:0000313" key="5">
    <source>
        <dbReference type="Proteomes" id="UP001227230"/>
    </source>
</evidence>
<dbReference type="EMBL" id="CP126663">
    <property type="protein sequence ID" value="WKA07233.1"/>
    <property type="molecule type" value="Genomic_DNA"/>
</dbReference>
<dbReference type="Gene3D" id="3.90.1320.10">
    <property type="entry name" value="Outer-capsid protein sigma 3, large lobe"/>
    <property type="match status" value="2"/>
</dbReference>
<dbReference type="PANTHER" id="PTHR31589:SF223">
    <property type="entry name" value="PROTEIN, PUTATIVE (DUF239)-RELATED"/>
    <property type="match status" value="1"/>
</dbReference>
<reference evidence="4 5" key="1">
    <citation type="journal article" date="2023" name="Hortic Res">
        <title>The complete reference genome for grapevine (Vitis vinifera L.) genetics and breeding.</title>
        <authorList>
            <person name="Shi X."/>
            <person name="Cao S."/>
            <person name="Wang X."/>
            <person name="Huang S."/>
            <person name="Wang Y."/>
            <person name="Liu Z."/>
            <person name="Liu W."/>
            <person name="Leng X."/>
            <person name="Peng Y."/>
            <person name="Wang N."/>
            <person name="Wang Y."/>
            <person name="Ma Z."/>
            <person name="Xu X."/>
            <person name="Zhang F."/>
            <person name="Xue H."/>
            <person name="Zhong H."/>
            <person name="Wang Y."/>
            <person name="Zhang K."/>
            <person name="Velt A."/>
            <person name="Avia K."/>
            <person name="Holtgrawe D."/>
            <person name="Grimplet J."/>
            <person name="Matus J.T."/>
            <person name="Ware D."/>
            <person name="Wu X."/>
            <person name="Wang H."/>
            <person name="Liu C."/>
            <person name="Fang Y."/>
            <person name="Rustenholz C."/>
            <person name="Cheng Z."/>
            <person name="Xiao H."/>
            <person name="Zhou Y."/>
        </authorList>
    </citation>
    <scope>NUCLEOTIDE SEQUENCE [LARGE SCALE GENOMIC DNA]</scope>
    <source>
        <strain evidence="5">cv. Pinot noir / PN40024</strain>
        <tissue evidence="4">Leaf</tissue>
    </source>
</reference>
<dbReference type="PANTHER" id="PTHR31589">
    <property type="entry name" value="PROTEIN, PUTATIVE (DUF239)-RELATED-RELATED"/>
    <property type="match status" value="1"/>
</dbReference>
<feature type="region of interest" description="Disordered" evidence="1">
    <location>
        <begin position="85"/>
        <end position="116"/>
    </location>
</feature>
<keyword evidence="2" id="KW-0732">Signal</keyword>
<feature type="chain" id="PRO_5046762717" description="Neprosin PEP catalytic domain-containing protein" evidence="2">
    <location>
        <begin position="22"/>
        <end position="622"/>
    </location>
</feature>
<proteinExistence type="predicted"/>
<dbReference type="InterPro" id="IPR004314">
    <property type="entry name" value="Neprosin"/>
</dbReference>
<evidence type="ECO:0000313" key="4">
    <source>
        <dbReference type="EMBL" id="WKA07233.1"/>
    </source>
</evidence>
<protein>
    <recommendedName>
        <fullName evidence="3">Neprosin PEP catalytic domain-containing protein</fullName>
    </recommendedName>
</protein>
<name>A0ABY9DHL6_VITVI</name>
<dbReference type="PROSITE" id="PS52045">
    <property type="entry name" value="NEPROSIN_PEP_CD"/>
    <property type="match status" value="2"/>
</dbReference>
<dbReference type="Pfam" id="PF14365">
    <property type="entry name" value="Neprosin_AP"/>
    <property type="match status" value="1"/>
</dbReference>
<accession>A0ABY9DHL6</accession>